<sequence length="93" mass="10829">TVFEESSPDAIRNVIKINNCLGVVSIRLLEEDIRRKEIYVFTSPHQEWNRLFSFAYHKDKYLSPPLRKLQEIITGYDDLAYLHSLSGGTLLDM</sequence>
<gene>
    <name evidence="1" type="ORF">H9753_14105</name>
</gene>
<dbReference type="AlphaFoldDB" id="A0A9D2PPI1"/>
<dbReference type="Proteomes" id="UP000823886">
    <property type="component" value="Unassembled WGS sequence"/>
</dbReference>
<comment type="caution">
    <text evidence="1">The sequence shown here is derived from an EMBL/GenBank/DDBJ whole genome shotgun (WGS) entry which is preliminary data.</text>
</comment>
<organism evidence="1 2">
    <name type="scientific">Candidatus Blautia merdavium</name>
    <dbReference type="NCBI Taxonomy" id="2838494"/>
    <lineage>
        <taxon>Bacteria</taxon>
        <taxon>Bacillati</taxon>
        <taxon>Bacillota</taxon>
        <taxon>Clostridia</taxon>
        <taxon>Lachnospirales</taxon>
        <taxon>Lachnospiraceae</taxon>
        <taxon>Blautia</taxon>
    </lineage>
</organism>
<reference evidence="1" key="2">
    <citation type="submission" date="2021-04" db="EMBL/GenBank/DDBJ databases">
        <authorList>
            <person name="Gilroy R."/>
        </authorList>
    </citation>
    <scope>NUCLEOTIDE SEQUENCE</scope>
    <source>
        <strain evidence="1">ChiBcec2-3848</strain>
    </source>
</reference>
<name>A0A9D2PPI1_9FIRM</name>
<accession>A0A9D2PPI1</accession>
<evidence type="ECO:0000313" key="1">
    <source>
        <dbReference type="EMBL" id="HJC64724.1"/>
    </source>
</evidence>
<feature type="non-terminal residue" evidence="1">
    <location>
        <position position="1"/>
    </location>
</feature>
<proteinExistence type="predicted"/>
<dbReference type="EMBL" id="DWVZ01000197">
    <property type="protein sequence ID" value="HJC64724.1"/>
    <property type="molecule type" value="Genomic_DNA"/>
</dbReference>
<protein>
    <submittedName>
        <fullName evidence="1">LysR family transcriptional regulator</fullName>
    </submittedName>
</protein>
<evidence type="ECO:0000313" key="2">
    <source>
        <dbReference type="Proteomes" id="UP000823886"/>
    </source>
</evidence>
<dbReference type="SUPFAM" id="SSF53850">
    <property type="entry name" value="Periplasmic binding protein-like II"/>
    <property type="match status" value="1"/>
</dbReference>
<reference evidence="1" key="1">
    <citation type="journal article" date="2021" name="PeerJ">
        <title>Extensive microbial diversity within the chicken gut microbiome revealed by metagenomics and culture.</title>
        <authorList>
            <person name="Gilroy R."/>
            <person name="Ravi A."/>
            <person name="Getino M."/>
            <person name="Pursley I."/>
            <person name="Horton D.L."/>
            <person name="Alikhan N.F."/>
            <person name="Baker D."/>
            <person name="Gharbi K."/>
            <person name="Hall N."/>
            <person name="Watson M."/>
            <person name="Adriaenssens E.M."/>
            <person name="Foster-Nyarko E."/>
            <person name="Jarju S."/>
            <person name="Secka A."/>
            <person name="Antonio M."/>
            <person name="Oren A."/>
            <person name="Chaudhuri R.R."/>
            <person name="La Ragione R."/>
            <person name="Hildebrand F."/>
            <person name="Pallen M.J."/>
        </authorList>
    </citation>
    <scope>NUCLEOTIDE SEQUENCE</scope>
    <source>
        <strain evidence="1">ChiBcec2-3848</strain>
    </source>
</reference>